<comment type="caution">
    <text evidence="2">The sequence shown here is derived from an EMBL/GenBank/DDBJ whole genome shotgun (WGS) entry which is preliminary data.</text>
</comment>
<evidence type="ECO:0000256" key="1">
    <source>
        <dbReference type="SAM" id="Phobius"/>
    </source>
</evidence>
<evidence type="ECO:0000313" key="2">
    <source>
        <dbReference type="EMBL" id="EAN93189.1"/>
    </source>
</evidence>
<dbReference type="AlphaFoldDB" id="Q4DKW9"/>
<organism evidence="2 3">
    <name type="scientific">Trypanosoma cruzi (strain CL Brener)</name>
    <dbReference type="NCBI Taxonomy" id="353153"/>
    <lineage>
        <taxon>Eukaryota</taxon>
        <taxon>Discoba</taxon>
        <taxon>Euglenozoa</taxon>
        <taxon>Kinetoplastea</taxon>
        <taxon>Metakinetoplastina</taxon>
        <taxon>Trypanosomatida</taxon>
        <taxon>Trypanosomatidae</taxon>
        <taxon>Trypanosoma</taxon>
        <taxon>Schizotrypanum</taxon>
    </lineage>
</organism>
<dbReference type="EMBL" id="AAHK01000370">
    <property type="protein sequence ID" value="EAN93189.1"/>
    <property type="molecule type" value="Genomic_DNA"/>
</dbReference>
<keyword evidence="1" id="KW-0812">Transmembrane</keyword>
<sequence length="289" mass="33932">MKGRKRKKRRYVASDSKRGKVTEHTHSPFFSFLFFSFLFFFFVCVFAVIHIFQLMLGFFILLSLSLSLFFFFFLFSLPPYQILPSLLLSSSSSLTFRMNHNHNKKGGGCCFYKMMRWVPLELDRSSEIGFQVDTVIDTYNSLQRQLIRRETSDSLQIKKALEVLRHSFANRLEEMTIFYQENDLDPRSGEVEAARLKLKRFLHSVESSYAERDLKTEAFMLPLSPEHKMTKPTDKNHGKEIIEARKGEEEAGSDMVTLRVVLTEEEYQEILARREAVRQLKLNAMLYKQ</sequence>
<dbReference type="KEGG" id="tcr:506337.220"/>
<dbReference type="InParanoid" id="Q4DKW9"/>
<keyword evidence="1" id="KW-0472">Membrane</keyword>
<dbReference type="RefSeq" id="XP_815040.1">
    <property type="nucleotide sequence ID" value="XM_809947.1"/>
</dbReference>
<dbReference type="PaxDb" id="353153-Q4DKW9"/>
<reference evidence="2 3" key="1">
    <citation type="journal article" date="2005" name="Science">
        <title>The genome sequence of Trypanosoma cruzi, etiologic agent of Chagas disease.</title>
        <authorList>
            <person name="El-Sayed N.M."/>
            <person name="Myler P.J."/>
            <person name="Bartholomeu D.C."/>
            <person name="Nilsson D."/>
            <person name="Aggarwal G."/>
            <person name="Tran A.N."/>
            <person name="Ghedin E."/>
            <person name="Worthey E.A."/>
            <person name="Delcher A.L."/>
            <person name="Blandin G."/>
            <person name="Westenberger S.J."/>
            <person name="Caler E."/>
            <person name="Cerqueira G.C."/>
            <person name="Branche C."/>
            <person name="Haas B."/>
            <person name="Anupama A."/>
            <person name="Arner E."/>
            <person name="Aslund L."/>
            <person name="Attipoe P."/>
            <person name="Bontempi E."/>
            <person name="Bringaud F."/>
            <person name="Burton P."/>
            <person name="Cadag E."/>
            <person name="Campbell D.A."/>
            <person name="Carrington M."/>
            <person name="Crabtree J."/>
            <person name="Darban H."/>
            <person name="da Silveira J.F."/>
            <person name="de Jong P."/>
            <person name="Edwards K."/>
            <person name="Englund P.T."/>
            <person name="Fazelina G."/>
            <person name="Feldblyum T."/>
            <person name="Ferella M."/>
            <person name="Frasch A.C."/>
            <person name="Gull K."/>
            <person name="Horn D."/>
            <person name="Hou L."/>
            <person name="Huang Y."/>
            <person name="Kindlund E."/>
            <person name="Klingbeil M."/>
            <person name="Kluge S."/>
            <person name="Koo H."/>
            <person name="Lacerda D."/>
            <person name="Levin M.J."/>
            <person name="Lorenzi H."/>
            <person name="Louie T."/>
            <person name="Machado C.R."/>
            <person name="McCulloch R."/>
            <person name="McKenna A."/>
            <person name="Mizuno Y."/>
            <person name="Mottram J.C."/>
            <person name="Nelson S."/>
            <person name="Ochaya S."/>
            <person name="Osoegawa K."/>
            <person name="Pai G."/>
            <person name="Parsons M."/>
            <person name="Pentony M."/>
            <person name="Pettersson U."/>
            <person name="Pop M."/>
            <person name="Ramirez J.L."/>
            <person name="Rinta J."/>
            <person name="Robertson L."/>
            <person name="Salzberg S.L."/>
            <person name="Sanchez D.O."/>
            <person name="Seyler A."/>
            <person name="Sharma R."/>
            <person name="Shetty J."/>
            <person name="Simpson A.J."/>
            <person name="Sisk E."/>
            <person name="Tammi M.T."/>
            <person name="Tarleton R."/>
            <person name="Teixeira S."/>
            <person name="Van Aken S."/>
            <person name="Vogt C."/>
            <person name="Ward P.N."/>
            <person name="Wickstead B."/>
            <person name="Wortman J."/>
            <person name="White O."/>
            <person name="Fraser C.M."/>
            <person name="Stuart K.D."/>
            <person name="Andersson B."/>
        </authorList>
    </citation>
    <scope>NUCLEOTIDE SEQUENCE [LARGE SCALE GENOMIC DNA]</scope>
    <source>
        <strain evidence="2 3">CL Brener</strain>
    </source>
</reference>
<feature type="transmembrane region" description="Helical" evidence="1">
    <location>
        <begin position="29"/>
        <end position="52"/>
    </location>
</feature>
<keyword evidence="1" id="KW-1133">Transmembrane helix</keyword>
<evidence type="ECO:0000313" key="3">
    <source>
        <dbReference type="Proteomes" id="UP000002296"/>
    </source>
</evidence>
<feature type="transmembrane region" description="Helical" evidence="1">
    <location>
        <begin position="58"/>
        <end position="77"/>
    </location>
</feature>
<name>Q4DKW9_TRYCC</name>
<dbReference type="GeneID" id="3546680"/>
<keyword evidence="3" id="KW-1185">Reference proteome</keyword>
<protein>
    <submittedName>
        <fullName evidence="2">Uncharacterized protein</fullName>
    </submittedName>
</protein>
<accession>Q4DKW9</accession>
<gene>
    <name evidence="2" type="ORF">Tc00.1047053506337.220</name>
</gene>
<proteinExistence type="predicted"/>
<dbReference type="Proteomes" id="UP000002296">
    <property type="component" value="Unassembled WGS sequence"/>
</dbReference>